<evidence type="ECO:0000256" key="1">
    <source>
        <dbReference type="SAM" id="Phobius"/>
    </source>
</evidence>
<protein>
    <recommendedName>
        <fullName evidence="4">DUF3953 domain-containing protein</fullName>
    </recommendedName>
</protein>
<reference evidence="2 3" key="1">
    <citation type="submission" date="2023-03" db="EMBL/GenBank/DDBJ databases">
        <title>Bacillus Genome Sequencing.</title>
        <authorList>
            <person name="Dunlap C."/>
        </authorList>
    </citation>
    <scope>NUCLEOTIDE SEQUENCE [LARGE SCALE GENOMIC DNA]</scope>
    <source>
        <strain evidence="2 3">B-59205</strain>
    </source>
</reference>
<keyword evidence="3" id="KW-1185">Reference proteome</keyword>
<organism evidence="2 3">
    <name type="scientific">Metasolibacillus meyeri</name>
    <dbReference type="NCBI Taxonomy" id="1071052"/>
    <lineage>
        <taxon>Bacteria</taxon>
        <taxon>Bacillati</taxon>
        <taxon>Bacillota</taxon>
        <taxon>Bacilli</taxon>
        <taxon>Bacillales</taxon>
        <taxon>Caryophanaceae</taxon>
        <taxon>Metasolibacillus</taxon>
    </lineage>
</organism>
<evidence type="ECO:0000313" key="2">
    <source>
        <dbReference type="EMBL" id="MEC1180755.1"/>
    </source>
</evidence>
<keyword evidence="1" id="KW-0812">Transmembrane</keyword>
<evidence type="ECO:0000313" key="3">
    <source>
        <dbReference type="Proteomes" id="UP001344888"/>
    </source>
</evidence>
<dbReference type="RefSeq" id="WP_326125240.1">
    <property type="nucleotide sequence ID" value="NZ_JARSFG010000043.1"/>
</dbReference>
<evidence type="ECO:0008006" key="4">
    <source>
        <dbReference type="Google" id="ProtNLM"/>
    </source>
</evidence>
<keyword evidence="1" id="KW-1133">Transmembrane helix</keyword>
<feature type="transmembrane region" description="Helical" evidence="1">
    <location>
        <begin position="7"/>
        <end position="25"/>
    </location>
</feature>
<dbReference type="Proteomes" id="UP001344888">
    <property type="component" value="Unassembled WGS sequence"/>
</dbReference>
<accession>A0AAW9NXA7</accession>
<gene>
    <name evidence="2" type="ORF">P9B03_20080</name>
</gene>
<name>A0AAW9NXA7_9BACL</name>
<keyword evidence="1" id="KW-0472">Membrane</keyword>
<proteinExistence type="predicted"/>
<feature type="transmembrane region" description="Helical" evidence="1">
    <location>
        <begin position="31"/>
        <end position="48"/>
    </location>
</feature>
<sequence>MKREEGKWVYVAPLAIIIVWLLTVFELKGYNYIALALSSGLLAFIGYMRRKSVMDKFAMFLGVILFFVFVVLYFVK</sequence>
<comment type="caution">
    <text evidence="2">The sequence shown here is derived from an EMBL/GenBank/DDBJ whole genome shotgun (WGS) entry which is preliminary data.</text>
</comment>
<dbReference type="EMBL" id="JARSFG010000043">
    <property type="protein sequence ID" value="MEC1180755.1"/>
    <property type="molecule type" value="Genomic_DNA"/>
</dbReference>
<dbReference type="AlphaFoldDB" id="A0AAW9NXA7"/>
<feature type="transmembrane region" description="Helical" evidence="1">
    <location>
        <begin position="57"/>
        <end position="75"/>
    </location>
</feature>